<dbReference type="SUPFAM" id="SSF54928">
    <property type="entry name" value="RNA-binding domain, RBD"/>
    <property type="match status" value="1"/>
</dbReference>
<dbReference type="GO" id="GO:0003723">
    <property type="term" value="F:RNA binding"/>
    <property type="evidence" value="ECO:0007669"/>
    <property type="project" value="UniProtKB-UniRule"/>
</dbReference>
<evidence type="ECO:0000256" key="3">
    <source>
        <dbReference type="PROSITE-ProRule" id="PRU00176"/>
    </source>
</evidence>
<dbReference type="InterPro" id="IPR000504">
    <property type="entry name" value="RRM_dom"/>
</dbReference>
<keyword evidence="1" id="KW-0677">Repeat</keyword>
<accession>D8TGX1</accession>
<proteinExistence type="predicted"/>
<feature type="compositionally biased region" description="Low complexity" evidence="4">
    <location>
        <begin position="244"/>
        <end position="255"/>
    </location>
</feature>
<feature type="domain" description="RRM" evidence="5">
    <location>
        <begin position="128"/>
        <end position="208"/>
    </location>
</feature>
<dbReference type="InterPro" id="IPR050666">
    <property type="entry name" value="ESRP"/>
</dbReference>
<dbReference type="EMBL" id="GL378323">
    <property type="protein sequence ID" value="EFJ52973.1"/>
    <property type="molecule type" value="Genomic_DNA"/>
</dbReference>
<evidence type="ECO:0000256" key="2">
    <source>
        <dbReference type="ARBA" id="ARBA00022884"/>
    </source>
</evidence>
<sequence length="578" mass="61277">MSPPLAGSRTMAEEPANEHGFTEVSEQQPPPQPKSSVLRLRGLPFSAGEEDVRHFFSGFNVAQVVIGKRAGRSTGEGYVQLDSTSAAAEAIMKLHRQTLGHRYIEVFESTEADLATAKSLSVDRMRGFVVRCRGLPYTATAQDVLNFFGSDAPVVRGIEGVVFTYAPDGRPTGEAFVEFQTEDAQREALKKHKESMGARYIELFVSTKVDMIQAIQQNRLILGYSNRKRWLQQQGINLAPGPAPGHMHPHMQPQHQNHYGPQQHHGPRRHPQYGQVEEVTEMMSGAFPSTAMAGRRGRGGFNMGGMGGHAVQVIGPGGQMLPSGTYQLEVPREGGGKQQQQQQQQQQQRFGFPGRGGGRGGARGPGPAAFPGRGPAGGMVMGGRGMQQFGPARPPPQVMAMAPMPPAARQTAQVVPVAAAAGAGNGGQTVIMQEVPQQAGAQYIQYEQQQWGQQVIVQQPQQQGATQQQSPLYTTGASSQQGTAIQGVAPGTYTLTTSVIQVPSGAGGGAGGYSDYQQQVHSLQGLDGSAGTGGLQAADMGSTLMAGMPGPGLGGGGMLHNHHHHISRYDGHARGPGL</sequence>
<evidence type="ECO:0000256" key="1">
    <source>
        <dbReference type="ARBA" id="ARBA00022737"/>
    </source>
</evidence>
<gene>
    <name evidence="6" type="primary">spl7</name>
    <name evidence="6" type="ORF">VOLCADRAFT_102594</name>
</gene>
<keyword evidence="7" id="KW-1185">Reference proteome</keyword>
<dbReference type="KEGG" id="vcn:VOLCADRAFT_102594"/>
<feature type="compositionally biased region" description="Low complexity" evidence="4">
    <location>
        <begin position="338"/>
        <end position="352"/>
    </location>
</feature>
<evidence type="ECO:0000313" key="7">
    <source>
        <dbReference type="Proteomes" id="UP000001058"/>
    </source>
</evidence>
<dbReference type="GeneID" id="9625340"/>
<protein>
    <submittedName>
        <fullName evidence="6">Splicing factor like protein</fullName>
    </submittedName>
</protein>
<reference evidence="6 7" key="1">
    <citation type="journal article" date="2010" name="Science">
        <title>Genomic analysis of organismal complexity in the multicellular green alga Volvox carteri.</title>
        <authorList>
            <person name="Prochnik S.E."/>
            <person name="Umen J."/>
            <person name="Nedelcu A.M."/>
            <person name="Hallmann A."/>
            <person name="Miller S.M."/>
            <person name="Nishii I."/>
            <person name="Ferris P."/>
            <person name="Kuo A."/>
            <person name="Mitros T."/>
            <person name="Fritz-Laylin L.K."/>
            <person name="Hellsten U."/>
            <person name="Chapman J."/>
            <person name="Simakov O."/>
            <person name="Rensing S.A."/>
            <person name="Terry A."/>
            <person name="Pangilinan J."/>
            <person name="Kapitonov V."/>
            <person name="Jurka J."/>
            <person name="Salamov A."/>
            <person name="Shapiro H."/>
            <person name="Schmutz J."/>
            <person name="Grimwood J."/>
            <person name="Lindquist E."/>
            <person name="Lucas S."/>
            <person name="Grigoriev I.V."/>
            <person name="Schmitt R."/>
            <person name="Kirk D."/>
            <person name="Rokhsar D.S."/>
        </authorList>
    </citation>
    <scope>NUCLEOTIDE SEQUENCE [LARGE SCALE GENOMIC DNA]</scope>
    <source>
        <strain evidence="7">f. Nagariensis / Eve</strain>
    </source>
</reference>
<dbReference type="Pfam" id="PF00076">
    <property type="entry name" value="RRM_1"/>
    <property type="match status" value="2"/>
</dbReference>
<feature type="region of interest" description="Disordered" evidence="4">
    <location>
        <begin position="241"/>
        <end position="271"/>
    </location>
</feature>
<dbReference type="Proteomes" id="UP000001058">
    <property type="component" value="Unassembled WGS sequence"/>
</dbReference>
<dbReference type="RefSeq" id="XP_002945978.1">
    <property type="nucleotide sequence ID" value="XM_002945932.1"/>
</dbReference>
<dbReference type="eggNOG" id="KOG1365">
    <property type="taxonomic scope" value="Eukaryota"/>
</dbReference>
<dbReference type="PROSITE" id="PS50102">
    <property type="entry name" value="RRM"/>
    <property type="match status" value="2"/>
</dbReference>
<dbReference type="InParanoid" id="D8TGX1"/>
<dbReference type="SMART" id="SM00360">
    <property type="entry name" value="RRM"/>
    <property type="match status" value="2"/>
</dbReference>
<dbReference type="InterPro" id="IPR012677">
    <property type="entry name" value="Nucleotide-bd_a/b_plait_sf"/>
</dbReference>
<evidence type="ECO:0000313" key="6">
    <source>
        <dbReference type="EMBL" id="EFJ52973.1"/>
    </source>
</evidence>
<organism evidence="7">
    <name type="scientific">Volvox carteri f. nagariensis</name>
    <dbReference type="NCBI Taxonomy" id="3068"/>
    <lineage>
        <taxon>Eukaryota</taxon>
        <taxon>Viridiplantae</taxon>
        <taxon>Chlorophyta</taxon>
        <taxon>core chlorophytes</taxon>
        <taxon>Chlorophyceae</taxon>
        <taxon>CS clade</taxon>
        <taxon>Chlamydomonadales</taxon>
        <taxon>Volvocaceae</taxon>
        <taxon>Volvox</taxon>
    </lineage>
</organism>
<evidence type="ECO:0000259" key="5">
    <source>
        <dbReference type="PROSITE" id="PS50102"/>
    </source>
</evidence>
<feature type="region of interest" description="Disordered" evidence="4">
    <location>
        <begin position="317"/>
        <end position="373"/>
    </location>
</feature>
<dbReference type="OrthoDB" id="431068at2759"/>
<feature type="domain" description="RRM" evidence="5">
    <location>
        <begin position="36"/>
        <end position="111"/>
    </location>
</feature>
<name>D8TGX1_VOLCA</name>
<dbReference type="PANTHER" id="PTHR13976">
    <property type="entry name" value="HETEROGENEOUS NUCLEAR RIBONUCLEOPROTEIN-RELATED"/>
    <property type="match status" value="1"/>
</dbReference>
<evidence type="ECO:0000256" key="4">
    <source>
        <dbReference type="SAM" id="MobiDB-lite"/>
    </source>
</evidence>
<keyword evidence="2 3" id="KW-0694">RNA-binding</keyword>
<feature type="region of interest" description="Disordered" evidence="4">
    <location>
        <begin position="1"/>
        <end position="36"/>
    </location>
</feature>
<feature type="compositionally biased region" description="Gly residues" evidence="4">
    <location>
        <begin position="353"/>
        <end position="364"/>
    </location>
</feature>
<dbReference type="AlphaFoldDB" id="D8TGX1"/>
<dbReference type="InterPro" id="IPR035979">
    <property type="entry name" value="RBD_domain_sf"/>
</dbReference>
<dbReference type="Gene3D" id="3.30.70.330">
    <property type="match status" value="2"/>
</dbReference>